<feature type="modified residue" description="4-aspartylphosphate" evidence="3">
    <location>
        <position position="881"/>
    </location>
</feature>
<feature type="compositionally biased region" description="Polar residues" evidence="4">
    <location>
        <begin position="693"/>
        <end position="702"/>
    </location>
</feature>
<feature type="domain" description="Response regulatory" evidence="5">
    <location>
        <begin position="832"/>
        <end position="990"/>
    </location>
</feature>
<feature type="compositionally biased region" description="Low complexity" evidence="4">
    <location>
        <begin position="1170"/>
        <end position="1180"/>
    </location>
</feature>
<feature type="compositionally biased region" description="Pro residues" evidence="4">
    <location>
        <begin position="1181"/>
        <end position="1195"/>
    </location>
</feature>
<dbReference type="SMART" id="SM00448">
    <property type="entry name" value="REC"/>
    <property type="match status" value="1"/>
</dbReference>
<evidence type="ECO:0000256" key="3">
    <source>
        <dbReference type="PROSITE-ProRule" id="PRU00169"/>
    </source>
</evidence>
<dbReference type="AlphaFoldDB" id="A0A0K6GF62"/>
<dbReference type="Proteomes" id="UP000044841">
    <property type="component" value="Unassembled WGS sequence"/>
</dbReference>
<accession>A0A0K6GF62</accession>
<keyword evidence="6" id="KW-0808">Transferase</keyword>
<feature type="compositionally biased region" description="Low complexity" evidence="4">
    <location>
        <begin position="1103"/>
        <end position="1121"/>
    </location>
</feature>
<evidence type="ECO:0000313" key="7">
    <source>
        <dbReference type="Proteomes" id="UP000044841"/>
    </source>
</evidence>
<keyword evidence="2" id="KW-0902">Two-component regulatory system</keyword>
<protein>
    <submittedName>
        <fullName evidence="6">Hybrid signal transduction histidine kinase B [Dictyostelium discoideum]</fullName>
    </submittedName>
</protein>
<dbReference type="Pfam" id="PF00072">
    <property type="entry name" value="Response_reg"/>
    <property type="match status" value="1"/>
</dbReference>
<gene>
    <name evidence="6" type="ORF">RSOLAG22IIIB_12555</name>
</gene>
<sequence>MATVLLRDPNTSTDSSPTSATTSLPLSAPLPLPPELTQNSKFGFAFPDAPNQTTLPLIPQPTPVEETKQDSEPKVEEDVVTLQGGETMPGATPLPRLARAFSMPVASQMGHLRHPRRLPGFGSPGSSMGSQPYTPGLSTIYSVPQSAIPKDYVAPQNVLPTYSGLSLELADTAQLIIQTLLQLSPPHVLDPAKEQFSGCTLQLPTTSVGGMLHAMKGLNWMSIRLAGFVESDPNGSLNSTLDEPRDDTFDVGEMLQSVGDLLGGIAAQAGIDVVIYHADVGLKHVGVKGDEGGTTYALCHIVRQVMATAEPGETIELGLSLDQHGHQVNCIFEITHRMNTPLDTRIPPQLDTVILRRLLTHIHATLQIKPSAVPSSPSLIATPDTPTTPITHTAMTQTYTLTIPLIVHPLPLAPLSLTPAEQAERQPFPTLKLANEPTLEELAKFQEKELRGKRATFYANAKSSFARHLTSYLTAWGVGIEHRTMDEDSAGEGQGKLSFMIIDDDVSVLRARLTQLHTLSSPATLSRKRPSLAANHRPRSSPHVRQLAGIPEASHPVVIHFTSLGNYKVVRDVVQSILGTQSSLEVLVIPKPAGPRRFLTALHTALTRPLVDPVFAPIATTPTSPSPISLVPRHKAWSPVSTTRPSPLAIENSSREGETGGGGIVVQNIDGTAKGIFFDPRQRSGSGGNNGRATTLDTSTGQKRPGPDPRRSGTVDSFDRERERERDLSPAYQDASPPHKSPTSPITPAPVIVKSPRMTPTFTRSKSGNRVPKVRQNSASGEKEGGKRRGSSGGPGEAKSPTAGAKSPTVPPGVAKKVGKKGKDGGIVPPISVLIVEDNPINQTILSTFIRRKKIKCEVAQNGLQAVEKWKTGRFHLIFMDIQMPVMDGIEATREIRRLEKIQHGPASTPPIESPGLLSESKQLFTPSSDSKLFGSSGPSSPFRSSVVIVALTASSLQSDRVAALAAGCNDFLTKPVALDWLDKKIIEWGSIKALQMWADPEMAKNFQRGQEAKAKAVASHLRIEKKPKSVNLASVSSSRGPEILVQAPTPPPQSASKPPISRRITKSPSPLSRSMVLPSDPMPLPSLKLGDTMTSFTGEGNGKAVGNASSSAGGNSTENGKLVDGTPKVPDDIVDVPELSLDGPPLAVPFPNIEPPTPGSATPRPMHPPGTDTPLALAPAPVPPPASTLTPPPESAISPSSSEAPHTDTPYQSATSAPPSPS</sequence>
<feature type="compositionally biased region" description="Low complexity" evidence="4">
    <location>
        <begin position="1196"/>
        <end position="1205"/>
    </location>
</feature>
<dbReference type="CDD" id="cd17546">
    <property type="entry name" value="REC_hyHK_CKI1_RcsC-like"/>
    <property type="match status" value="1"/>
</dbReference>
<feature type="region of interest" description="Disordered" evidence="4">
    <location>
        <begin position="637"/>
        <end position="823"/>
    </location>
</feature>
<feature type="compositionally biased region" description="Basic and acidic residues" evidence="4">
    <location>
        <begin position="65"/>
        <end position="74"/>
    </location>
</feature>
<dbReference type="Gene3D" id="3.40.50.2300">
    <property type="match status" value="1"/>
</dbReference>
<dbReference type="PANTHER" id="PTHR45339">
    <property type="entry name" value="HYBRID SIGNAL TRANSDUCTION HISTIDINE KINASE J"/>
    <property type="match status" value="1"/>
</dbReference>
<dbReference type="PROSITE" id="PS50110">
    <property type="entry name" value="RESPONSE_REGULATORY"/>
    <property type="match status" value="1"/>
</dbReference>
<keyword evidence="1 3" id="KW-0597">Phosphoprotein</keyword>
<dbReference type="EMBL" id="CYGV01001774">
    <property type="protein sequence ID" value="CUA77106.1"/>
    <property type="molecule type" value="Genomic_DNA"/>
</dbReference>
<proteinExistence type="predicted"/>
<evidence type="ECO:0000256" key="1">
    <source>
        <dbReference type="ARBA" id="ARBA00022553"/>
    </source>
</evidence>
<reference evidence="6 7" key="1">
    <citation type="submission" date="2015-07" db="EMBL/GenBank/DDBJ databases">
        <authorList>
            <person name="Noorani M."/>
        </authorList>
    </citation>
    <scope>NUCLEOTIDE SEQUENCE [LARGE SCALE GENOMIC DNA]</scope>
    <source>
        <strain evidence="6">BBA 69670</strain>
    </source>
</reference>
<feature type="compositionally biased region" description="Basic residues" evidence="4">
    <location>
        <begin position="526"/>
        <end position="542"/>
    </location>
</feature>
<feature type="compositionally biased region" description="Low complexity" evidence="4">
    <location>
        <begin position="11"/>
        <end position="27"/>
    </location>
</feature>
<feature type="region of interest" description="Disordered" evidence="4">
    <location>
        <begin position="1033"/>
        <end position="1223"/>
    </location>
</feature>
<feature type="compositionally biased region" description="Polar residues" evidence="4">
    <location>
        <begin position="1210"/>
        <end position="1223"/>
    </location>
</feature>
<dbReference type="SUPFAM" id="SSF52172">
    <property type="entry name" value="CheY-like"/>
    <property type="match status" value="1"/>
</dbReference>
<evidence type="ECO:0000259" key="5">
    <source>
        <dbReference type="PROSITE" id="PS50110"/>
    </source>
</evidence>
<dbReference type="GO" id="GO:0000156">
    <property type="term" value="F:phosphorelay response regulator activity"/>
    <property type="evidence" value="ECO:0007669"/>
    <property type="project" value="UniProtKB-ARBA"/>
</dbReference>
<feature type="compositionally biased region" description="Pro residues" evidence="4">
    <location>
        <begin position="1147"/>
        <end position="1159"/>
    </location>
</feature>
<feature type="region of interest" description="Disordered" evidence="4">
    <location>
        <begin position="1"/>
        <end position="74"/>
    </location>
</feature>
<dbReference type="PANTHER" id="PTHR45339:SF1">
    <property type="entry name" value="HYBRID SIGNAL TRANSDUCTION HISTIDINE KINASE J"/>
    <property type="match status" value="1"/>
</dbReference>
<feature type="compositionally biased region" description="Basic and acidic residues" evidence="4">
    <location>
        <begin position="705"/>
        <end position="728"/>
    </location>
</feature>
<feature type="compositionally biased region" description="Polar residues" evidence="4">
    <location>
        <begin position="758"/>
        <end position="768"/>
    </location>
</feature>
<dbReference type="FunFam" id="3.40.50.2300:FF:000146">
    <property type="entry name" value="Putative two-component response regulator SSK1p"/>
    <property type="match status" value="1"/>
</dbReference>
<feature type="region of interest" description="Disordered" evidence="4">
    <location>
        <begin position="524"/>
        <end position="544"/>
    </location>
</feature>
<dbReference type="InterPro" id="IPR011006">
    <property type="entry name" value="CheY-like_superfamily"/>
</dbReference>
<evidence type="ECO:0000313" key="6">
    <source>
        <dbReference type="EMBL" id="CUA77106.1"/>
    </source>
</evidence>
<evidence type="ECO:0000256" key="2">
    <source>
        <dbReference type="ARBA" id="ARBA00023012"/>
    </source>
</evidence>
<dbReference type="GO" id="GO:0016301">
    <property type="term" value="F:kinase activity"/>
    <property type="evidence" value="ECO:0007669"/>
    <property type="project" value="UniProtKB-KW"/>
</dbReference>
<organism evidence="6 7">
    <name type="scientific">Rhizoctonia solani</name>
    <dbReference type="NCBI Taxonomy" id="456999"/>
    <lineage>
        <taxon>Eukaryota</taxon>
        <taxon>Fungi</taxon>
        <taxon>Dikarya</taxon>
        <taxon>Basidiomycota</taxon>
        <taxon>Agaricomycotina</taxon>
        <taxon>Agaricomycetes</taxon>
        <taxon>Cantharellales</taxon>
        <taxon>Ceratobasidiaceae</taxon>
        <taxon>Rhizoctonia</taxon>
    </lineage>
</organism>
<name>A0A0K6GF62_9AGAM</name>
<keyword evidence="7" id="KW-1185">Reference proteome</keyword>
<dbReference type="InterPro" id="IPR001789">
    <property type="entry name" value="Sig_transdc_resp-reg_receiver"/>
</dbReference>
<evidence type="ECO:0000256" key="4">
    <source>
        <dbReference type="SAM" id="MobiDB-lite"/>
    </source>
</evidence>
<keyword evidence="6" id="KW-0418">Kinase</keyword>